<keyword evidence="5 9" id="KW-0227">DNA damage</keyword>
<feature type="domain" description="RecF/RecN/SMC N-terminal" evidence="11">
    <location>
        <begin position="1"/>
        <end position="509"/>
    </location>
</feature>
<dbReference type="PANTHER" id="PTHR11059:SF0">
    <property type="entry name" value="DNA REPAIR PROTEIN RECN"/>
    <property type="match status" value="1"/>
</dbReference>
<evidence type="ECO:0000256" key="10">
    <source>
        <dbReference type="SAM" id="Coils"/>
    </source>
</evidence>
<dbReference type="CDD" id="cd03241">
    <property type="entry name" value="ABC_RecN"/>
    <property type="match status" value="2"/>
</dbReference>
<comment type="similarity">
    <text evidence="2 9">Belongs to the RecN family.</text>
</comment>
<reference evidence="12" key="1">
    <citation type="submission" date="2020-10" db="EMBL/GenBank/DDBJ databases">
        <authorList>
            <person name="Gilroy R."/>
        </authorList>
    </citation>
    <scope>NUCLEOTIDE SEQUENCE</scope>
    <source>
        <strain evidence="12">CHK158-818</strain>
    </source>
</reference>
<dbReference type="GO" id="GO:0006310">
    <property type="term" value="P:DNA recombination"/>
    <property type="evidence" value="ECO:0007669"/>
    <property type="project" value="InterPro"/>
</dbReference>
<keyword evidence="4" id="KW-0547">Nucleotide-binding</keyword>
<dbReference type="PANTHER" id="PTHR11059">
    <property type="entry name" value="DNA REPAIR PROTEIN RECN"/>
    <property type="match status" value="1"/>
</dbReference>
<proteinExistence type="inferred from homology"/>
<evidence type="ECO:0000256" key="4">
    <source>
        <dbReference type="ARBA" id="ARBA00022741"/>
    </source>
</evidence>
<keyword evidence="10" id="KW-0175">Coiled coil</keyword>
<evidence type="ECO:0000256" key="1">
    <source>
        <dbReference type="ARBA" id="ARBA00003618"/>
    </source>
</evidence>
<sequence length="561" mass="63071">MLKKLYIQNYALIDSLEIAFHQGLSVVTGETGAGKSIILGAIGLILGQRADAKSVKNGTSRCLIEGTFDIAAYGLEPFFEENDLEYEQGICLMRRELTSTGKSRALINDTPVTLAQMKELGSRLLDIHSQHQNLLLGDARFQLNVLDLWTGDKDVLPEYKSVFAEYKRLSRQLESLKEEAAQARQEEDYIRFQYRQLQEASLQEGELEELEDEQQTLTHAEEIKHSLFSVSDVLLGEERGILYALKDSSDKLSALTRVYPKIAELADRMQSDVIDLKDIASEIDSEQERVSFDSERSTYVQERLDTLYALLQKHRMNSVTELLNLQEQWGEKLLLIDDSDIRISECEKALSLCSKRVEALAGQLSDLRHQAADEFRELLTQMVRPLGMPNIRFELLFSPKPFDESGAEDVQFMFSANKNQPLQPVSETASGGEISRLMLCVKALIAGKVALPTIIFDEIDTGVSGEIADKMGNIMREMSCYMQVIAITHLPQVAVKGNAHYKVYKTDQEDHTVTRIVELTEAERVEEIARMLSGAEMTAAALDNARALLKNVQQKADHGKK</sequence>
<evidence type="ECO:0000313" key="12">
    <source>
        <dbReference type="EMBL" id="HIU55999.1"/>
    </source>
</evidence>
<dbReference type="GO" id="GO:0006281">
    <property type="term" value="P:DNA repair"/>
    <property type="evidence" value="ECO:0007669"/>
    <property type="project" value="UniProtKB-KW"/>
</dbReference>
<dbReference type="FunFam" id="3.40.50.300:FF:000319">
    <property type="entry name" value="DNA repair protein RecN"/>
    <property type="match status" value="1"/>
</dbReference>
<protein>
    <recommendedName>
        <fullName evidence="3 9">DNA repair protein RecN</fullName>
    </recommendedName>
    <alternativeName>
        <fullName evidence="8 9">Recombination protein N</fullName>
    </alternativeName>
</protein>
<evidence type="ECO:0000256" key="5">
    <source>
        <dbReference type="ARBA" id="ARBA00022763"/>
    </source>
</evidence>
<dbReference type="NCBIfam" id="TIGR00634">
    <property type="entry name" value="recN"/>
    <property type="match status" value="1"/>
</dbReference>
<evidence type="ECO:0000256" key="9">
    <source>
        <dbReference type="PIRNR" id="PIRNR003128"/>
    </source>
</evidence>
<evidence type="ECO:0000256" key="2">
    <source>
        <dbReference type="ARBA" id="ARBA00009441"/>
    </source>
</evidence>
<name>A0A9D1SD35_9BACT</name>
<evidence type="ECO:0000256" key="6">
    <source>
        <dbReference type="ARBA" id="ARBA00022840"/>
    </source>
</evidence>
<dbReference type="GO" id="GO:0043590">
    <property type="term" value="C:bacterial nucleoid"/>
    <property type="evidence" value="ECO:0007669"/>
    <property type="project" value="TreeGrafter"/>
</dbReference>
<comment type="caution">
    <text evidence="12">The sequence shown here is derived from an EMBL/GenBank/DDBJ whole genome shotgun (WGS) entry which is preliminary data.</text>
</comment>
<reference evidence="12" key="2">
    <citation type="journal article" date="2021" name="PeerJ">
        <title>Extensive microbial diversity within the chicken gut microbiome revealed by metagenomics and culture.</title>
        <authorList>
            <person name="Gilroy R."/>
            <person name="Ravi A."/>
            <person name="Getino M."/>
            <person name="Pursley I."/>
            <person name="Horton D.L."/>
            <person name="Alikhan N.F."/>
            <person name="Baker D."/>
            <person name="Gharbi K."/>
            <person name="Hall N."/>
            <person name="Watson M."/>
            <person name="Adriaenssens E.M."/>
            <person name="Foster-Nyarko E."/>
            <person name="Jarju S."/>
            <person name="Secka A."/>
            <person name="Antonio M."/>
            <person name="Oren A."/>
            <person name="Chaudhuri R.R."/>
            <person name="La Ragione R."/>
            <person name="Hildebrand F."/>
            <person name="Pallen M.J."/>
        </authorList>
    </citation>
    <scope>NUCLEOTIDE SEQUENCE</scope>
    <source>
        <strain evidence="12">CHK158-818</strain>
    </source>
</reference>
<dbReference type="AlphaFoldDB" id="A0A9D1SD35"/>
<evidence type="ECO:0000256" key="8">
    <source>
        <dbReference type="ARBA" id="ARBA00033408"/>
    </source>
</evidence>
<dbReference type="SUPFAM" id="SSF52540">
    <property type="entry name" value="P-loop containing nucleoside triphosphate hydrolases"/>
    <property type="match status" value="2"/>
</dbReference>
<evidence type="ECO:0000313" key="13">
    <source>
        <dbReference type="Proteomes" id="UP000824112"/>
    </source>
</evidence>
<dbReference type="GO" id="GO:0005524">
    <property type="term" value="F:ATP binding"/>
    <property type="evidence" value="ECO:0007669"/>
    <property type="project" value="UniProtKB-KW"/>
</dbReference>
<dbReference type="InterPro" id="IPR027417">
    <property type="entry name" value="P-loop_NTPase"/>
</dbReference>
<dbReference type="EMBL" id="DVNA01000214">
    <property type="protein sequence ID" value="HIU55999.1"/>
    <property type="molecule type" value="Genomic_DNA"/>
</dbReference>
<keyword evidence="7 9" id="KW-0234">DNA repair</keyword>
<comment type="function">
    <text evidence="1 9">May be involved in recombinational repair of damaged DNA.</text>
</comment>
<gene>
    <name evidence="12" type="primary">recN</name>
    <name evidence="12" type="ORF">IAB03_09380</name>
</gene>
<dbReference type="InterPro" id="IPR003395">
    <property type="entry name" value="RecF/RecN/SMC_N"/>
</dbReference>
<accession>A0A9D1SD35</accession>
<organism evidence="12 13">
    <name type="scientific">Candidatus Gallibacteroides avistercoris</name>
    <dbReference type="NCBI Taxonomy" id="2840833"/>
    <lineage>
        <taxon>Bacteria</taxon>
        <taxon>Pseudomonadati</taxon>
        <taxon>Bacteroidota</taxon>
        <taxon>Bacteroidia</taxon>
        <taxon>Bacteroidales</taxon>
        <taxon>Bacteroidaceae</taxon>
        <taxon>Bacteroidaceae incertae sedis</taxon>
        <taxon>Candidatus Gallibacteroides</taxon>
    </lineage>
</organism>
<dbReference type="PIRSF" id="PIRSF003128">
    <property type="entry name" value="RecN"/>
    <property type="match status" value="1"/>
</dbReference>
<dbReference type="Pfam" id="PF02463">
    <property type="entry name" value="SMC_N"/>
    <property type="match status" value="1"/>
</dbReference>
<dbReference type="Gene3D" id="3.40.50.300">
    <property type="entry name" value="P-loop containing nucleotide triphosphate hydrolases"/>
    <property type="match status" value="2"/>
</dbReference>
<evidence type="ECO:0000256" key="7">
    <source>
        <dbReference type="ARBA" id="ARBA00023204"/>
    </source>
</evidence>
<keyword evidence="6" id="KW-0067">ATP-binding</keyword>
<feature type="coiled-coil region" evidence="10">
    <location>
        <begin position="159"/>
        <end position="220"/>
    </location>
</feature>
<dbReference type="Proteomes" id="UP000824112">
    <property type="component" value="Unassembled WGS sequence"/>
</dbReference>
<dbReference type="InterPro" id="IPR004604">
    <property type="entry name" value="DNA_recomb/repair_RecN"/>
</dbReference>
<evidence type="ECO:0000256" key="3">
    <source>
        <dbReference type="ARBA" id="ARBA00021315"/>
    </source>
</evidence>
<dbReference type="GO" id="GO:0009432">
    <property type="term" value="P:SOS response"/>
    <property type="evidence" value="ECO:0007669"/>
    <property type="project" value="TreeGrafter"/>
</dbReference>
<evidence type="ECO:0000259" key="11">
    <source>
        <dbReference type="Pfam" id="PF02463"/>
    </source>
</evidence>